<reference evidence="3" key="2">
    <citation type="submission" date="2023-05" db="EMBL/GenBank/DDBJ databases">
        <authorList>
            <person name="Schelkunov M.I."/>
        </authorList>
    </citation>
    <scope>NUCLEOTIDE SEQUENCE</scope>
    <source>
        <strain evidence="3">Hsosn_3</strain>
        <tissue evidence="3">Leaf</tissue>
    </source>
</reference>
<protein>
    <submittedName>
        <fullName evidence="3">F-box family protein</fullName>
    </submittedName>
</protein>
<proteinExistence type="predicted"/>
<accession>A0AAD8H6T0</accession>
<dbReference type="Proteomes" id="UP001237642">
    <property type="component" value="Unassembled WGS sequence"/>
</dbReference>
<dbReference type="InterPro" id="IPR056592">
    <property type="entry name" value="Beta-prop_At3g26010-like"/>
</dbReference>
<comment type="caution">
    <text evidence="3">The sequence shown here is derived from an EMBL/GenBank/DDBJ whole genome shotgun (WGS) entry which is preliminary data.</text>
</comment>
<name>A0AAD8H6T0_9APIA</name>
<evidence type="ECO:0000259" key="2">
    <source>
        <dbReference type="Pfam" id="PF24750"/>
    </source>
</evidence>
<dbReference type="EMBL" id="JAUIZM010000010">
    <property type="protein sequence ID" value="KAK1361416.1"/>
    <property type="molecule type" value="Genomic_DNA"/>
</dbReference>
<dbReference type="Pfam" id="PF24750">
    <property type="entry name" value="b-prop_At3g26010-like"/>
    <property type="match status" value="1"/>
</dbReference>
<dbReference type="InterPro" id="IPR015915">
    <property type="entry name" value="Kelch-typ_b-propeller"/>
</dbReference>
<dbReference type="AlphaFoldDB" id="A0AAD8H6T0"/>
<gene>
    <name evidence="3" type="ORF">POM88_045890</name>
</gene>
<dbReference type="InterPro" id="IPR055290">
    <property type="entry name" value="At3g26010-like"/>
</dbReference>
<sequence length="471" mass="53955">MSGCDISPTFSVELSSAEEVFLDQDLLNLILSRVPITKLACFTSVSKLWHSLITAPPFIPTSGLFFQVNVCKLRVPNFISFVPLDNHNHTTSPFTKLPFVYARDPCISRIRIVHSCAGLLLCSSCPTHVFEPEFRFYIYNPTTNQLLTLPRNYHCEYKFAAVLAFEPSKSSHYKVFLCATPTRPQDNFPLMKQFYIYSSETGTWKPSGDVLPFNSTRADINFINSVYCNGCIHWISESISVSETTDRNIGNSFYYFNLDQERLETMPRPPIGLRSSRPVTFYMGVSQNHLHVVEVYACDNLLKVYEMESDCSGWFLKYEVDLSPISQVFPQMTMTPDQVYVLSLVRREIFEEDSFLVLHIPGTPRKAVRYNLVDKSFKGIWECSYRESLSKKPSWSCWKSRAVLCLPTKFSVYTDFPSHDSGCKEQQRIAGTRPDVTSKELQEQRTNTKMMKLICRLVFADHKGKGEVNLA</sequence>
<evidence type="ECO:0000259" key="1">
    <source>
        <dbReference type="Pfam" id="PF00646"/>
    </source>
</evidence>
<dbReference type="Pfam" id="PF00646">
    <property type="entry name" value="F-box"/>
    <property type="match status" value="1"/>
</dbReference>
<dbReference type="SUPFAM" id="SSF81383">
    <property type="entry name" value="F-box domain"/>
    <property type="match status" value="1"/>
</dbReference>
<feature type="domain" description="F-box" evidence="1">
    <location>
        <begin position="22"/>
        <end position="58"/>
    </location>
</feature>
<dbReference type="InterPro" id="IPR036047">
    <property type="entry name" value="F-box-like_dom_sf"/>
</dbReference>
<dbReference type="SUPFAM" id="SSF117281">
    <property type="entry name" value="Kelch motif"/>
    <property type="match status" value="1"/>
</dbReference>
<evidence type="ECO:0000313" key="4">
    <source>
        <dbReference type="Proteomes" id="UP001237642"/>
    </source>
</evidence>
<dbReference type="PANTHER" id="PTHR35546">
    <property type="entry name" value="F-BOX PROTEIN INTERACTION DOMAIN PROTEIN-RELATED"/>
    <property type="match status" value="1"/>
</dbReference>
<evidence type="ECO:0000313" key="3">
    <source>
        <dbReference type="EMBL" id="KAK1361416.1"/>
    </source>
</evidence>
<reference evidence="3" key="1">
    <citation type="submission" date="2023-02" db="EMBL/GenBank/DDBJ databases">
        <title>Genome of toxic invasive species Heracleum sosnowskyi carries increased number of genes despite the absence of recent whole-genome duplications.</title>
        <authorList>
            <person name="Schelkunov M."/>
            <person name="Shtratnikova V."/>
            <person name="Makarenko M."/>
            <person name="Klepikova A."/>
            <person name="Omelchenko D."/>
            <person name="Novikova G."/>
            <person name="Obukhova E."/>
            <person name="Bogdanov V."/>
            <person name="Penin A."/>
            <person name="Logacheva M."/>
        </authorList>
    </citation>
    <scope>NUCLEOTIDE SEQUENCE</scope>
    <source>
        <strain evidence="3">Hsosn_3</strain>
        <tissue evidence="3">Leaf</tissue>
    </source>
</reference>
<keyword evidence="4" id="KW-1185">Reference proteome</keyword>
<dbReference type="InterPro" id="IPR001810">
    <property type="entry name" value="F-box_dom"/>
</dbReference>
<organism evidence="3 4">
    <name type="scientific">Heracleum sosnowskyi</name>
    <dbReference type="NCBI Taxonomy" id="360622"/>
    <lineage>
        <taxon>Eukaryota</taxon>
        <taxon>Viridiplantae</taxon>
        <taxon>Streptophyta</taxon>
        <taxon>Embryophyta</taxon>
        <taxon>Tracheophyta</taxon>
        <taxon>Spermatophyta</taxon>
        <taxon>Magnoliopsida</taxon>
        <taxon>eudicotyledons</taxon>
        <taxon>Gunneridae</taxon>
        <taxon>Pentapetalae</taxon>
        <taxon>asterids</taxon>
        <taxon>campanulids</taxon>
        <taxon>Apiales</taxon>
        <taxon>Apiaceae</taxon>
        <taxon>Apioideae</taxon>
        <taxon>apioid superclade</taxon>
        <taxon>Tordylieae</taxon>
        <taxon>Tordyliinae</taxon>
        <taxon>Heracleum</taxon>
    </lineage>
</organism>
<dbReference type="NCBIfam" id="TIGR01640">
    <property type="entry name" value="F_box_assoc_1"/>
    <property type="match status" value="1"/>
</dbReference>
<dbReference type="PANTHER" id="PTHR35546:SF115">
    <property type="entry name" value="F-BOX DOMAIN-CONTAINING PROTEIN"/>
    <property type="match status" value="1"/>
</dbReference>
<feature type="domain" description="F-box protein At3g26010-like beta-propeller" evidence="2">
    <location>
        <begin position="108"/>
        <end position="340"/>
    </location>
</feature>
<dbReference type="InterPro" id="IPR017451">
    <property type="entry name" value="F-box-assoc_interact_dom"/>
</dbReference>